<keyword evidence="2" id="KW-0547">Nucleotide-binding</keyword>
<accession>D3BHZ3</accession>
<feature type="region of interest" description="Disordered" evidence="5">
    <location>
        <begin position="97"/>
        <end position="139"/>
    </location>
</feature>
<organism evidence="6 7">
    <name type="scientific">Heterostelium pallidum (strain ATCC 26659 / Pp 5 / PN500)</name>
    <name type="common">Cellular slime mold</name>
    <name type="synonym">Polysphondylium pallidum</name>
    <dbReference type="NCBI Taxonomy" id="670386"/>
    <lineage>
        <taxon>Eukaryota</taxon>
        <taxon>Amoebozoa</taxon>
        <taxon>Evosea</taxon>
        <taxon>Eumycetozoa</taxon>
        <taxon>Dictyostelia</taxon>
        <taxon>Acytosteliales</taxon>
        <taxon>Acytosteliaceae</taxon>
        <taxon>Heterostelium</taxon>
    </lineage>
</organism>
<dbReference type="InterPro" id="IPR050305">
    <property type="entry name" value="Small_GTPase_Rab"/>
</dbReference>
<dbReference type="InParanoid" id="D3BHZ3"/>
<dbReference type="EMBL" id="ADBJ01000037">
    <property type="protein sequence ID" value="EFA78893.1"/>
    <property type="molecule type" value="Genomic_DNA"/>
</dbReference>
<dbReference type="FunFam" id="3.40.50.300:FF:001447">
    <property type="entry name" value="Ras-related protein Rab-1B"/>
    <property type="match status" value="1"/>
</dbReference>
<comment type="caution">
    <text evidence="6">The sequence shown here is derived from an EMBL/GenBank/DDBJ whole genome shotgun (WGS) entry which is preliminary data.</text>
</comment>
<dbReference type="PROSITE" id="PS51419">
    <property type="entry name" value="RAB"/>
    <property type="match status" value="1"/>
</dbReference>
<dbReference type="PRINTS" id="PR00449">
    <property type="entry name" value="RASTRNSFRMNG"/>
</dbReference>
<dbReference type="GO" id="GO:0003924">
    <property type="term" value="F:GTPase activity"/>
    <property type="evidence" value="ECO:0007669"/>
    <property type="project" value="InterPro"/>
</dbReference>
<evidence type="ECO:0000313" key="6">
    <source>
        <dbReference type="EMBL" id="EFA78893.1"/>
    </source>
</evidence>
<dbReference type="Gene3D" id="3.10.50.10">
    <property type="match status" value="1"/>
</dbReference>
<keyword evidence="7" id="KW-1185">Reference proteome</keyword>
<comment type="similarity">
    <text evidence="1">Belongs to the small GTPase superfamily. Rab family.</text>
</comment>
<proteinExistence type="inferred from homology"/>
<feature type="compositionally biased region" description="Low complexity" evidence="5">
    <location>
        <begin position="127"/>
        <end position="139"/>
    </location>
</feature>
<dbReference type="NCBIfam" id="TIGR00231">
    <property type="entry name" value="small_GTP"/>
    <property type="match status" value="1"/>
</dbReference>
<keyword evidence="3" id="KW-0342">GTP-binding</keyword>
<sequence>MIEDLTNNLNNFDTTILKLITLYNSQFKSIKIDHSNNVIDRSVKHEIVFKDTDLELIKEILQQSVVVSLKNENSSPPPTTAIAKSSKTSSLATSLQKTTLSSSSSSTTSSTSVGGPTANPTPPKRQTTATSTTTAVSPTPVNNSNNYDYLFKFILLGDTNVGKSGMLYYYAEDCLDSGQNRYTTCGIDFKIHRIELDGKIIKEQIWDVDGKNIKFVSPNYVNGNVGALLVYDVADERSFNSIKDWLALLNNNSHTGSKILVGNKCDLQKRVIDYERGRAMADDLGIPFIETSAVTGTGIKEAFTLLAKSTLIRTIQKPLPSSVTPKALGNTNSVQWSPYNNIVTQFSLWNKTLLTEFIQHSHDRGVAVHNMIQFNCNVIDCNYYFNNGQYIGNVTLLAQVGGDGLHLDIEKFGNTQASTFKGWANTAFQYLKSVNSKYVSSMAVGCGANSGPFYNADWSDYFILMCYDMGWSSNPLAPTSPIKPVRDNVNNWKPYVNTSAKIIMALPLFSYYADCLPMDYGLFGTTCNVDGVNNNPSIGYNGIYNLVNNYPVVSYQELNGVAFANVLLTSNIRQYMYDTPATLYRKYNGMGIGGTACWRIDNLVGLPSALISAFYTALYPNN</sequence>
<dbReference type="InterPro" id="IPR017853">
    <property type="entry name" value="GH"/>
</dbReference>
<dbReference type="InterPro" id="IPR027417">
    <property type="entry name" value="P-loop_NTPase"/>
</dbReference>
<evidence type="ECO:0000256" key="2">
    <source>
        <dbReference type="ARBA" id="ARBA00022741"/>
    </source>
</evidence>
<evidence type="ECO:0000256" key="5">
    <source>
        <dbReference type="SAM" id="MobiDB-lite"/>
    </source>
</evidence>
<dbReference type="AlphaFoldDB" id="D3BHZ3"/>
<dbReference type="STRING" id="670386.D3BHZ3"/>
<dbReference type="SMART" id="SM00174">
    <property type="entry name" value="RHO"/>
    <property type="match status" value="1"/>
</dbReference>
<protein>
    <submittedName>
        <fullName evidence="6">Uncharacterized protein</fullName>
    </submittedName>
</protein>
<dbReference type="InterPro" id="IPR005225">
    <property type="entry name" value="Small_GTP-bd"/>
</dbReference>
<dbReference type="GO" id="GO:0005525">
    <property type="term" value="F:GTP binding"/>
    <property type="evidence" value="ECO:0007669"/>
    <property type="project" value="UniProtKB-KW"/>
</dbReference>
<keyword evidence="4" id="KW-0449">Lipoprotein</keyword>
<feature type="compositionally biased region" description="Low complexity" evidence="5">
    <location>
        <begin position="97"/>
        <end position="112"/>
    </location>
</feature>
<evidence type="ECO:0000313" key="7">
    <source>
        <dbReference type="Proteomes" id="UP000001396"/>
    </source>
</evidence>
<dbReference type="Gene3D" id="3.20.20.80">
    <property type="entry name" value="Glycosidases"/>
    <property type="match status" value="1"/>
</dbReference>
<dbReference type="GeneID" id="31363841"/>
<evidence type="ECO:0000256" key="4">
    <source>
        <dbReference type="ARBA" id="ARBA00023288"/>
    </source>
</evidence>
<reference evidence="6 7" key="1">
    <citation type="journal article" date="2011" name="Genome Res.">
        <title>Phylogeny-wide analysis of social amoeba genomes highlights ancient origins for complex intercellular communication.</title>
        <authorList>
            <person name="Heidel A.J."/>
            <person name="Lawal H.M."/>
            <person name="Felder M."/>
            <person name="Schilde C."/>
            <person name="Helps N.R."/>
            <person name="Tunggal B."/>
            <person name="Rivero F."/>
            <person name="John U."/>
            <person name="Schleicher M."/>
            <person name="Eichinger L."/>
            <person name="Platzer M."/>
            <person name="Noegel A.A."/>
            <person name="Schaap P."/>
            <person name="Gloeckner G."/>
        </authorList>
    </citation>
    <scope>NUCLEOTIDE SEQUENCE [LARGE SCALE GENOMIC DNA]</scope>
    <source>
        <strain evidence="7">ATCC 26659 / Pp 5 / PN500</strain>
    </source>
</reference>
<evidence type="ECO:0000256" key="1">
    <source>
        <dbReference type="ARBA" id="ARBA00006270"/>
    </source>
</evidence>
<dbReference type="SUPFAM" id="SSF52540">
    <property type="entry name" value="P-loop containing nucleoside triphosphate hydrolases"/>
    <property type="match status" value="1"/>
</dbReference>
<dbReference type="PANTHER" id="PTHR47980">
    <property type="entry name" value="LD44762P"/>
    <property type="match status" value="1"/>
</dbReference>
<dbReference type="Proteomes" id="UP000001396">
    <property type="component" value="Unassembled WGS sequence"/>
</dbReference>
<dbReference type="InterPro" id="IPR029070">
    <property type="entry name" value="Chitinase_insertion_sf"/>
</dbReference>
<dbReference type="Gene3D" id="3.40.50.300">
    <property type="entry name" value="P-loop containing nucleotide triphosphate hydrolases"/>
    <property type="match status" value="1"/>
</dbReference>
<dbReference type="InterPro" id="IPR001806">
    <property type="entry name" value="Small_GTPase"/>
</dbReference>
<dbReference type="SMART" id="SM00175">
    <property type="entry name" value="RAB"/>
    <property type="match status" value="1"/>
</dbReference>
<dbReference type="PROSITE" id="PS51421">
    <property type="entry name" value="RAS"/>
    <property type="match status" value="1"/>
</dbReference>
<dbReference type="SMART" id="SM00173">
    <property type="entry name" value="RAS"/>
    <property type="match status" value="1"/>
</dbReference>
<dbReference type="Pfam" id="PF00071">
    <property type="entry name" value="Ras"/>
    <property type="match status" value="1"/>
</dbReference>
<dbReference type="SUPFAM" id="SSF51445">
    <property type="entry name" value="(Trans)glycosidases"/>
    <property type="match status" value="1"/>
</dbReference>
<gene>
    <name evidence="6" type="ORF">PPL_08361</name>
</gene>
<name>D3BHZ3_HETP5</name>
<dbReference type="RefSeq" id="XP_020431017.1">
    <property type="nucleotide sequence ID" value="XM_020579178.1"/>
</dbReference>
<evidence type="ECO:0000256" key="3">
    <source>
        <dbReference type="ARBA" id="ARBA00023134"/>
    </source>
</evidence>